<evidence type="ECO:0000313" key="3">
    <source>
        <dbReference type="Ensembl" id="ENSMAMP00000023901.2"/>
    </source>
</evidence>
<keyword evidence="4" id="KW-1185">Reference proteome</keyword>
<protein>
    <recommendedName>
        <fullName evidence="2">C-type lectin domain-containing protein</fullName>
    </recommendedName>
</protein>
<dbReference type="InterPro" id="IPR016187">
    <property type="entry name" value="CTDL_fold"/>
</dbReference>
<dbReference type="Proteomes" id="UP000261640">
    <property type="component" value="Unplaced"/>
</dbReference>
<dbReference type="InterPro" id="IPR001304">
    <property type="entry name" value="C-type_lectin-like"/>
</dbReference>
<evidence type="ECO:0000256" key="1">
    <source>
        <dbReference type="SAM" id="SignalP"/>
    </source>
</evidence>
<dbReference type="InterPro" id="IPR050111">
    <property type="entry name" value="C-type_lectin/snaclec_domain"/>
</dbReference>
<accession>A0A3Q3MM23</accession>
<dbReference type="InterPro" id="IPR016186">
    <property type="entry name" value="C-type_lectin-like/link_sf"/>
</dbReference>
<organism evidence="3 4">
    <name type="scientific">Mastacembelus armatus</name>
    <name type="common">zig-zag eel</name>
    <dbReference type="NCBI Taxonomy" id="205130"/>
    <lineage>
        <taxon>Eukaryota</taxon>
        <taxon>Metazoa</taxon>
        <taxon>Chordata</taxon>
        <taxon>Craniata</taxon>
        <taxon>Vertebrata</taxon>
        <taxon>Euteleostomi</taxon>
        <taxon>Actinopterygii</taxon>
        <taxon>Neopterygii</taxon>
        <taxon>Teleostei</taxon>
        <taxon>Neoteleostei</taxon>
        <taxon>Acanthomorphata</taxon>
        <taxon>Anabantaria</taxon>
        <taxon>Synbranchiformes</taxon>
        <taxon>Mastacembelidae</taxon>
        <taxon>Mastacembelus</taxon>
    </lineage>
</organism>
<feature type="signal peptide" evidence="1">
    <location>
        <begin position="1"/>
        <end position="19"/>
    </location>
</feature>
<dbReference type="Gene3D" id="3.10.100.10">
    <property type="entry name" value="Mannose-Binding Protein A, subunit A"/>
    <property type="match status" value="1"/>
</dbReference>
<evidence type="ECO:0000259" key="2">
    <source>
        <dbReference type="PROSITE" id="PS50041"/>
    </source>
</evidence>
<sequence length="104" mass="11857">SSWLVRLLILFYMLSNSHCEHGYLLYGDFCYRFETEVSKNWLDAEDDYCVSRGANLASIHSHDEEAFLSQYSPGSSKWIGLNHNPTEGGGCNVYSIEWTHVEAS</sequence>
<dbReference type="CDD" id="cd00037">
    <property type="entry name" value="CLECT"/>
    <property type="match status" value="1"/>
</dbReference>
<name>A0A3Q3MM23_9TELE</name>
<dbReference type="Ensembl" id="ENSMAMT00000024511.2">
    <property type="protein sequence ID" value="ENSMAMP00000023901.2"/>
    <property type="gene ID" value="ENSMAMG00000016041.2"/>
</dbReference>
<dbReference type="InParanoid" id="A0A3Q3MM23"/>
<feature type="chain" id="PRO_5031158553" description="C-type lectin domain-containing protein" evidence="1">
    <location>
        <begin position="20"/>
        <end position="104"/>
    </location>
</feature>
<dbReference type="AlphaFoldDB" id="A0A3Q3MM23"/>
<evidence type="ECO:0000313" key="4">
    <source>
        <dbReference type="Proteomes" id="UP000261640"/>
    </source>
</evidence>
<dbReference type="PROSITE" id="PS50041">
    <property type="entry name" value="C_TYPE_LECTIN_2"/>
    <property type="match status" value="1"/>
</dbReference>
<keyword evidence="1" id="KW-0732">Signal</keyword>
<reference evidence="3" key="1">
    <citation type="submission" date="2025-08" db="UniProtKB">
        <authorList>
            <consortium name="Ensembl"/>
        </authorList>
    </citation>
    <scope>IDENTIFICATION</scope>
</reference>
<dbReference type="Pfam" id="PF00059">
    <property type="entry name" value="Lectin_C"/>
    <property type="match status" value="1"/>
</dbReference>
<dbReference type="SUPFAM" id="SSF56436">
    <property type="entry name" value="C-type lectin-like"/>
    <property type="match status" value="1"/>
</dbReference>
<dbReference type="PANTHER" id="PTHR22803">
    <property type="entry name" value="MANNOSE, PHOSPHOLIPASE, LECTIN RECEPTOR RELATED"/>
    <property type="match status" value="1"/>
</dbReference>
<proteinExistence type="predicted"/>
<dbReference type="GeneTree" id="ENSGT00940000179097"/>
<feature type="domain" description="C-type lectin" evidence="2">
    <location>
        <begin position="26"/>
        <end position="99"/>
    </location>
</feature>
<reference evidence="3" key="2">
    <citation type="submission" date="2025-09" db="UniProtKB">
        <authorList>
            <consortium name="Ensembl"/>
        </authorList>
    </citation>
    <scope>IDENTIFICATION</scope>
</reference>